<name>A0A8J7WK99_9RHOB</name>
<dbReference type="Pfam" id="PF17899">
    <property type="entry name" value="Peptidase_M61_N"/>
    <property type="match status" value="1"/>
</dbReference>
<keyword evidence="3" id="KW-1185">Reference proteome</keyword>
<protein>
    <recommendedName>
        <fullName evidence="1">PDZ domain-containing protein</fullName>
    </recommendedName>
</protein>
<organism evidence="2 3">
    <name type="scientific">Thetidibacter halocola</name>
    <dbReference type="NCBI Taxonomy" id="2827239"/>
    <lineage>
        <taxon>Bacteria</taxon>
        <taxon>Pseudomonadati</taxon>
        <taxon>Pseudomonadota</taxon>
        <taxon>Alphaproteobacteria</taxon>
        <taxon>Rhodobacterales</taxon>
        <taxon>Roseobacteraceae</taxon>
        <taxon>Thetidibacter</taxon>
    </lineage>
</organism>
<feature type="domain" description="PDZ" evidence="1">
    <location>
        <begin position="466"/>
        <end position="541"/>
    </location>
</feature>
<gene>
    <name evidence="2" type="ORF">KB874_22645</name>
</gene>
<dbReference type="AlphaFoldDB" id="A0A8J7WK99"/>
<dbReference type="PROSITE" id="PS50106">
    <property type="entry name" value="PDZ"/>
    <property type="match status" value="1"/>
</dbReference>
<dbReference type="Gene3D" id="1.10.390.10">
    <property type="entry name" value="Neutral Protease Domain 2"/>
    <property type="match status" value="1"/>
</dbReference>
<proteinExistence type="predicted"/>
<dbReference type="Gene3D" id="2.60.40.3650">
    <property type="match status" value="1"/>
</dbReference>
<accession>A0A8J7WK99</accession>
<dbReference type="SUPFAM" id="SSF50156">
    <property type="entry name" value="PDZ domain-like"/>
    <property type="match status" value="1"/>
</dbReference>
<dbReference type="SUPFAM" id="SSF55486">
    <property type="entry name" value="Metalloproteases ('zincins'), catalytic domain"/>
    <property type="match status" value="1"/>
</dbReference>
<dbReference type="InterPro" id="IPR027268">
    <property type="entry name" value="Peptidase_M4/M1_CTD_sf"/>
</dbReference>
<dbReference type="InterPro" id="IPR001478">
    <property type="entry name" value="PDZ"/>
</dbReference>
<dbReference type="EMBL" id="JAGTUU010000015">
    <property type="protein sequence ID" value="MBS0126878.1"/>
    <property type="molecule type" value="Genomic_DNA"/>
</dbReference>
<dbReference type="InterPro" id="IPR007963">
    <property type="entry name" value="Peptidase_M61_catalytic"/>
</dbReference>
<evidence type="ECO:0000313" key="3">
    <source>
        <dbReference type="Proteomes" id="UP000681356"/>
    </source>
</evidence>
<evidence type="ECO:0000259" key="1">
    <source>
        <dbReference type="PROSITE" id="PS50106"/>
    </source>
</evidence>
<dbReference type="InterPro" id="IPR036034">
    <property type="entry name" value="PDZ_sf"/>
</dbReference>
<dbReference type="Gene3D" id="2.30.42.10">
    <property type="match status" value="1"/>
</dbReference>
<comment type="caution">
    <text evidence="2">The sequence shown here is derived from an EMBL/GenBank/DDBJ whole genome shotgun (WGS) entry which is preliminary data.</text>
</comment>
<dbReference type="InterPro" id="IPR040756">
    <property type="entry name" value="Peptidase_M61_N"/>
</dbReference>
<dbReference type="Proteomes" id="UP000681356">
    <property type="component" value="Unassembled WGS sequence"/>
</dbReference>
<dbReference type="RefSeq" id="WP_212538837.1">
    <property type="nucleotide sequence ID" value="NZ_JAGTUU010000015.1"/>
</dbReference>
<evidence type="ECO:0000313" key="2">
    <source>
        <dbReference type="EMBL" id="MBS0126878.1"/>
    </source>
</evidence>
<reference evidence="2" key="1">
    <citation type="submission" date="2021-04" db="EMBL/GenBank/DDBJ databases">
        <authorList>
            <person name="Yoon J."/>
        </authorList>
    </citation>
    <scope>NUCLEOTIDE SEQUENCE</scope>
    <source>
        <strain evidence="2">KMU-90</strain>
    </source>
</reference>
<sequence length="602" mass="66635">MTPTPNTAAYTVDIDPLALELSVTLRLTGDFVCDGMQLVVPGWVPGDYDFEPYARDLFDVTARDPATDAPLTVTRDGWNGFRIHGANKDVDIRYRAFAYETDFGDAMGLVDSDYAVLMGARYLFCPDYVGACAVTYGGLPDHWTIHHPSGATRDGTSLCWRYPSFEILLDTPVVIGALTIRERTIRKVPFYFAFVDKGVGFAARVDAFVDQLTVAVEAIHDVFGLFPFEDYTFVLSLNPQADWGLEHLTSNMSGLGPDVFVDDDKFANGIRVCAHELFHAWNVRRLRPAPLGQLSHHLTSGSFTEGLWMAEGFTRYYEFLISTRARAYTPDQFFSAVLGYYRHLTQQPAYARVAATDSSRATYLNHAKYPGRVNNSIDYYDKGMLIAFALDTRLRTGSSEWTLDMAFRDFYLEFFGTGSKVASDYVGYTTQEVVAFFNRIEAGLGDWVGALVNEPGQLATPDEFTTLGLQPVYEDTHHLGIFFLNDGAPTIYGVADDMPAAAGLAPGDVIEAVNGFAYTPAALAWAASAPEDVTLTVRRGHRVLDFSMTPRPGRKITGLTWTGDAAQADLISRWLGTDFAPAQGQQFPVSFYENFHGIESMV</sequence>
<dbReference type="Pfam" id="PF05299">
    <property type="entry name" value="Peptidase_M61"/>
    <property type="match status" value="1"/>
</dbReference>